<reference evidence="3" key="1">
    <citation type="journal article" date="2010" name="PLoS Negl. Trop. Dis.">
        <title>The genome sequence of Trypanosoma brucei gambiense, causative agent of chronic human african trypanosomiasis.</title>
        <authorList>
            <person name="Jackson A.P."/>
            <person name="Sanders M."/>
            <person name="Berry A."/>
            <person name="McQuillan J."/>
            <person name="Aslett M.A."/>
            <person name="Quail M.A."/>
            <person name="Chukualim B."/>
            <person name="Capewell P."/>
            <person name="MacLeod A."/>
            <person name="Melville S.E."/>
            <person name="Gibson W."/>
            <person name="Barry J.D."/>
            <person name="Berriman M."/>
            <person name="Hertz-Fowler C."/>
        </authorList>
    </citation>
    <scope>NUCLEOTIDE SEQUENCE [LARGE SCALE GENOMIC DNA]</scope>
    <source>
        <strain evidence="3">MHOM/CI/86/DAL972</strain>
    </source>
</reference>
<gene>
    <name evidence="2" type="ORF">TbgDal_VI4100</name>
</gene>
<dbReference type="AlphaFoldDB" id="C9ZRA2"/>
<evidence type="ECO:0000313" key="2">
    <source>
        <dbReference type="EMBL" id="CBH11932.1"/>
    </source>
</evidence>
<feature type="region of interest" description="Disordered" evidence="1">
    <location>
        <begin position="1"/>
        <end position="20"/>
    </location>
</feature>
<sequence length="114" mass="13200">MHTHKAEDTVPEHRKERSRHKPCSIMHPFPLNCVHHSTQFIYFPQFSLTPTTLEYYSFRYIKIKSLTFCSILSPSTHYCLNIKDAKVLSGCSILHIGALPSLLVRHTYILNLVC</sequence>
<feature type="compositionally biased region" description="Basic and acidic residues" evidence="1">
    <location>
        <begin position="1"/>
        <end position="15"/>
    </location>
</feature>
<evidence type="ECO:0000256" key="1">
    <source>
        <dbReference type="SAM" id="MobiDB-lite"/>
    </source>
</evidence>
<dbReference type="GeneID" id="23862073"/>
<accession>C9ZRA2</accession>
<dbReference type="EMBL" id="FN554969">
    <property type="protein sequence ID" value="CBH11932.1"/>
    <property type="molecule type" value="Genomic_DNA"/>
</dbReference>
<protein>
    <submittedName>
        <fullName evidence="2">Uncharacterized protein</fullName>
    </submittedName>
</protein>
<evidence type="ECO:0000313" key="3">
    <source>
        <dbReference type="Proteomes" id="UP000002316"/>
    </source>
</evidence>
<dbReference type="Proteomes" id="UP000002316">
    <property type="component" value="Chromosome 6"/>
</dbReference>
<name>C9ZRA2_TRYB9</name>
<dbReference type="KEGG" id="tbg:TbgDal_VI4100"/>
<organism evidence="2 3">
    <name type="scientific">Trypanosoma brucei gambiense (strain MHOM/CI/86/DAL972)</name>
    <dbReference type="NCBI Taxonomy" id="679716"/>
    <lineage>
        <taxon>Eukaryota</taxon>
        <taxon>Discoba</taxon>
        <taxon>Euglenozoa</taxon>
        <taxon>Kinetoplastea</taxon>
        <taxon>Metakinetoplastina</taxon>
        <taxon>Trypanosomatida</taxon>
        <taxon>Trypanosomatidae</taxon>
        <taxon>Trypanosoma</taxon>
    </lineage>
</organism>
<dbReference type="RefSeq" id="XP_011774217.1">
    <property type="nucleotide sequence ID" value="XM_011775915.1"/>
</dbReference>
<proteinExistence type="predicted"/>